<name>A0A2P6NPT4_9EUKA</name>
<dbReference type="InParanoid" id="A0A2P6NPT4"/>
<proteinExistence type="predicted"/>
<keyword evidence="3" id="KW-1185">Reference proteome</keyword>
<accession>A0A2P6NPT4</accession>
<protein>
    <submittedName>
        <fullName evidence="2">Uncharacterized protein</fullName>
    </submittedName>
</protein>
<evidence type="ECO:0000313" key="3">
    <source>
        <dbReference type="Proteomes" id="UP000241769"/>
    </source>
</evidence>
<reference evidence="2 3" key="1">
    <citation type="journal article" date="2018" name="Genome Biol. Evol.">
        <title>Multiple Roots of Fruiting Body Formation in Amoebozoa.</title>
        <authorList>
            <person name="Hillmann F."/>
            <person name="Forbes G."/>
            <person name="Novohradska S."/>
            <person name="Ferling I."/>
            <person name="Riege K."/>
            <person name="Groth M."/>
            <person name="Westermann M."/>
            <person name="Marz M."/>
            <person name="Spaller T."/>
            <person name="Winckler T."/>
            <person name="Schaap P."/>
            <person name="Glockner G."/>
        </authorList>
    </citation>
    <scope>NUCLEOTIDE SEQUENCE [LARGE SCALE GENOMIC DNA]</scope>
    <source>
        <strain evidence="2 3">Jena</strain>
    </source>
</reference>
<organism evidence="2 3">
    <name type="scientific">Planoprotostelium fungivorum</name>
    <dbReference type="NCBI Taxonomy" id="1890364"/>
    <lineage>
        <taxon>Eukaryota</taxon>
        <taxon>Amoebozoa</taxon>
        <taxon>Evosea</taxon>
        <taxon>Variosea</taxon>
        <taxon>Cavosteliida</taxon>
        <taxon>Cavosteliaceae</taxon>
        <taxon>Planoprotostelium</taxon>
    </lineage>
</organism>
<feature type="region of interest" description="Disordered" evidence="1">
    <location>
        <begin position="1"/>
        <end position="33"/>
    </location>
</feature>
<dbReference type="AlphaFoldDB" id="A0A2P6NPT4"/>
<evidence type="ECO:0000313" key="2">
    <source>
        <dbReference type="EMBL" id="PRP85967.1"/>
    </source>
</evidence>
<comment type="caution">
    <text evidence="2">The sequence shown here is derived from an EMBL/GenBank/DDBJ whole genome shotgun (WGS) entry which is preliminary data.</text>
</comment>
<evidence type="ECO:0000256" key="1">
    <source>
        <dbReference type="SAM" id="MobiDB-lite"/>
    </source>
</evidence>
<gene>
    <name evidence="2" type="ORF">PROFUN_06089</name>
</gene>
<dbReference type="Proteomes" id="UP000241769">
    <property type="component" value="Unassembled WGS sequence"/>
</dbReference>
<dbReference type="EMBL" id="MDYQ01000037">
    <property type="protein sequence ID" value="PRP85967.1"/>
    <property type="molecule type" value="Genomic_DNA"/>
</dbReference>
<sequence length="66" mass="7400">MESKPEESRWNACVTRTSKRDIEPSPPADCRNMNTIQPNMVTLRIVLVDGKKANLPLIYTAGPDDD</sequence>